<protein>
    <submittedName>
        <fullName evidence="6">LysR family transcriptional regulator</fullName>
    </submittedName>
</protein>
<evidence type="ECO:0000256" key="4">
    <source>
        <dbReference type="ARBA" id="ARBA00023163"/>
    </source>
</evidence>
<keyword evidence="3" id="KW-0238">DNA-binding</keyword>
<accession>A0A516GY60</accession>
<evidence type="ECO:0000313" key="7">
    <source>
        <dbReference type="Proteomes" id="UP000317496"/>
    </source>
</evidence>
<dbReference type="InterPro" id="IPR036388">
    <property type="entry name" value="WH-like_DNA-bd_sf"/>
</dbReference>
<keyword evidence="2" id="KW-0805">Transcription regulation</keyword>
<dbReference type="Pfam" id="PF00126">
    <property type="entry name" value="HTH_1"/>
    <property type="match status" value="1"/>
</dbReference>
<proteinExistence type="inferred from homology"/>
<sequence>MPCLAQVALLAGPAMQLRHLEVFHAIMLTGTITAAAKLLNISQPAATRLLLRAEDQLGYKLFDRVRGRLLPTREGQVLHAESERIISGLDNLRKLSRNLGAATSGHLRIAAAPALCVDLIPLAITRFRQKHADVSFEVESRQYADLLRVVLNHEVDLGVGFDIQSHPGLDIQTLAPAQFYGIFPKSMGTQLPAAVKIEWFRKHPFIGLRSDDPLGAAFSAAVKLSGVDLQPIVEVKTNQIALALVSRGAGVAIVDQYTAASLNPDLVVARPLSPRIDFTVQTLRAKHQPASVLARKFSATLALTEKTISGVLGPTDKTYRA</sequence>
<dbReference type="InterPro" id="IPR036390">
    <property type="entry name" value="WH_DNA-bd_sf"/>
</dbReference>
<dbReference type="Pfam" id="PF03466">
    <property type="entry name" value="LysR_substrate"/>
    <property type="match status" value="1"/>
</dbReference>
<dbReference type="GO" id="GO:0043565">
    <property type="term" value="F:sequence-specific DNA binding"/>
    <property type="evidence" value="ECO:0007669"/>
    <property type="project" value="TreeGrafter"/>
</dbReference>
<name>A0A516GY60_9PROT</name>
<dbReference type="AlphaFoldDB" id="A0A516GY60"/>
<dbReference type="PRINTS" id="PR00039">
    <property type="entry name" value="HTHLYSR"/>
</dbReference>
<evidence type="ECO:0000256" key="2">
    <source>
        <dbReference type="ARBA" id="ARBA00023015"/>
    </source>
</evidence>
<comment type="similarity">
    <text evidence="1">Belongs to the LysR transcriptional regulatory family.</text>
</comment>
<dbReference type="Proteomes" id="UP000317496">
    <property type="component" value="Chromosome"/>
</dbReference>
<keyword evidence="7" id="KW-1185">Reference proteome</keyword>
<dbReference type="PANTHER" id="PTHR30427:SF1">
    <property type="entry name" value="TRANSCRIPTIONAL ACTIVATOR PROTEIN LYSR"/>
    <property type="match status" value="1"/>
</dbReference>
<dbReference type="InterPro" id="IPR000847">
    <property type="entry name" value="LysR_HTH_N"/>
</dbReference>
<dbReference type="SUPFAM" id="SSF53850">
    <property type="entry name" value="Periplasmic binding protein-like II"/>
    <property type="match status" value="1"/>
</dbReference>
<dbReference type="PANTHER" id="PTHR30427">
    <property type="entry name" value="TRANSCRIPTIONAL ACTIVATOR PROTEIN LYSR"/>
    <property type="match status" value="1"/>
</dbReference>
<evidence type="ECO:0000313" key="6">
    <source>
        <dbReference type="EMBL" id="QDO96270.1"/>
    </source>
</evidence>
<dbReference type="Gene3D" id="3.40.190.290">
    <property type="match status" value="1"/>
</dbReference>
<dbReference type="Gene3D" id="1.10.10.10">
    <property type="entry name" value="Winged helix-like DNA-binding domain superfamily/Winged helix DNA-binding domain"/>
    <property type="match status" value="1"/>
</dbReference>
<dbReference type="OrthoDB" id="8479870at2"/>
<feature type="domain" description="HTH lysR-type" evidence="5">
    <location>
        <begin position="15"/>
        <end position="72"/>
    </location>
</feature>
<evidence type="ECO:0000259" key="5">
    <source>
        <dbReference type="PROSITE" id="PS50931"/>
    </source>
</evidence>
<evidence type="ECO:0000256" key="1">
    <source>
        <dbReference type="ARBA" id="ARBA00009437"/>
    </source>
</evidence>
<dbReference type="InterPro" id="IPR005119">
    <property type="entry name" value="LysR_subst-bd"/>
</dbReference>
<dbReference type="GO" id="GO:0010628">
    <property type="term" value="P:positive regulation of gene expression"/>
    <property type="evidence" value="ECO:0007669"/>
    <property type="project" value="TreeGrafter"/>
</dbReference>
<keyword evidence="4" id="KW-0804">Transcription</keyword>
<organism evidence="6 7">
    <name type="scientific">Ferrovibrio terrae</name>
    <dbReference type="NCBI Taxonomy" id="2594003"/>
    <lineage>
        <taxon>Bacteria</taxon>
        <taxon>Pseudomonadati</taxon>
        <taxon>Pseudomonadota</taxon>
        <taxon>Alphaproteobacteria</taxon>
        <taxon>Rhodospirillales</taxon>
        <taxon>Rhodospirillaceae</taxon>
        <taxon>Ferrovibrio</taxon>
    </lineage>
</organism>
<dbReference type="EMBL" id="CP041636">
    <property type="protein sequence ID" value="QDO96270.1"/>
    <property type="molecule type" value="Genomic_DNA"/>
</dbReference>
<dbReference type="SUPFAM" id="SSF46785">
    <property type="entry name" value="Winged helix' DNA-binding domain"/>
    <property type="match status" value="1"/>
</dbReference>
<gene>
    <name evidence="6" type="ORF">FNB15_02810</name>
</gene>
<dbReference type="PROSITE" id="PS50931">
    <property type="entry name" value="HTH_LYSR"/>
    <property type="match status" value="1"/>
</dbReference>
<dbReference type="GO" id="GO:0003700">
    <property type="term" value="F:DNA-binding transcription factor activity"/>
    <property type="evidence" value="ECO:0007669"/>
    <property type="project" value="InterPro"/>
</dbReference>
<dbReference type="GO" id="GO:0009089">
    <property type="term" value="P:lysine biosynthetic process via diaminopimelate"/>
    <property type="evidence" value="ECO:0007669"/>
    <property type="project" value="TreeGrafter"/>
</dbReference>
<dbReference type="KEGG" id="fer:FNB15_02810"/>
<evidence type="ECO:0000256" key="3">
    <source>
        <dbReference type="ARBA" id="ARBA00023125"/>
    </source>
</evidence>
<reference evidence="6 7" key="1">
    <citation type="submission" date="2019-07" db="EMBL/GenBank/DDBJ databases">
        <title>Genome sequencing for Ferrovibrio sp. K5.</title>
        <authorList>
            <person name="Park S.-J."/>
        </authorList>
    </citation>
    <scope>NUCLEOTIDE SEQUENCE [LARGE SCALE GENOMIC DNA]</scope>
    <source>
        <strain evidence="6 7">K5</strain>
    </source>
</reference>